<evidence type="ECO:0000313" key="1">
    <source>
        <dbReference type="EMBL" id="CAB4140495.1"/>
    </source>
</evidence>
<protein>
    <submittedName>
        <fullName evidence="1">Uncharacterized protein</fullName>
    </submittedName>
</protein>
<organism evidence="1">
    <name type="scientific">uncultured Caudovirales phage</name>
    <dbReference type="NCBI Taxonomy" id="2100421"/>
    <lineage>
        <taxon>Viruses</taxon>
        <taxon>Duplodnaviria</taxon>
        <taxon>Heunggongvirae</taxon>
        <taxon>Uroviricota</taxon>
        <taxon>Caudoviricetes</taxon>
        <taxon>Peduoviridae</taxon>
        <taxon>Maltschvirus</taxon>
        <taxon>Maltschvirus maltsch</taxon>
    </lineage>
</organism>
<accession>A0A6J5M0R4</accession>
<proteinExistence type="predicted"/>
<gene>
    <name evidence="1" type="ORF">UFOVP405_48</name>
</gene>
<sequence>MTKAFNLALLGNFVDSNGKLNLSTGSINPAPSASSLQTTNFSIVESGGVLYIKYGATNIAAIDSSGNFVTLSDVTGYGSP</sequence>
<reference evidence="1" key="1">
    <citation type="submission" date="2020-04" db="EMBL/GenBank/DDBJ databases">
        <authorList>
            <person name="Chiriac C."/>
            <person name="Salcher M."/>
            <person name="Ghai R."/>
            <person name="Kavagutti S V."/>
        </authorList>
    </citation>
    <scope>NUCLEOTIDE SEQUENCE</scope>
</reference>
<name>A0A6J5M0R4_9CAUD</name>
<dbReference type="EMBL" id="LR796378">
    <property type="protein sequence ID" value="CAB4140495.1"/>
    <property type="molecule type" value="Genomic_DNA"/>
</dbReference>